<dbReference type="GO" id="GO:0006281">
    <property type="term" value="P:DNA repair"/>
    <property type="evidence" value="ECO:0007669"/>
    <property type="project" value="UniProtKB-KW"/>
</dbReference>
<dbReference type="RefSeq" id="WP_043746219.1">
    <property type="nucleotide sequence ID" value="NZ_AQQX01000002.1"/>
</dbReference>
<evidence type="ECO:0000256" key="12">
    <source>
        <dbReference type="SAM" id="MobiDB-lite"/>
    </source>
</evidence>
<evidence type="ECO:0000256" key="4">
    <source>
        <dbReference type="ARBA" id="ARBA00019403"/>
    </source>
</evidence>
<dbReference type="EC" id="3.2.2.27" evidence="3"/>
<sequence length="270" mass="29623">MESALDWHTAKALLDWQIELGADEAIGDTPVDRFAVAKADAEAAANKAKEPARDSRTAATPQVQERTEIDAVEVARHAASAATSLDTLREAMAGYDHCALKRGARNLVFSDGNPAARLMILGEAPGRDEDREGRPFVGRAGRLLDRMLDAIEMDRTTDTPDRAVYITNVLPWRPPQNRDPEPEEIAMMLPFVQKHIELANPDVIVLMGNIACRAGLGRQGILRLRGKWAEAFGRPAMPMTHPAYLLRQPHAKRDAWADLLAIRARLGGAS</sequence>
<dbReference type="InterPro" id="IPR036895">
    <property type="entry name" value="Uracil-DNA_glycosylase-like_sf"/>
</dbReference>
<feature type="region of interest" description="Disordered" evidence="12">
    <location>
        <begin position="45"/>
        <end position="64"/>
    </location>
</feature>
<dbReference type="STRING" id="1461694.ATO9_05150"/>
<evidence type="ECO:0000256" key="2">
    <source>
        <dbReference type="ARBA" id="ARBA00006521"/>
    </source>
</evidence>
<keyword evidence="15" id="KW-1185">Reference proteome</keyword>
<evidence type="ECO:0000259" key="13">
    <source>
        <dbReference type="SMART" id="SM00986"/>
    </source>
</evidence>
<dbReference type="AlphaFoldDB" id="A0A0A0EH58"/>
<gene>
    <name evidence="14" type="ORF">ATO9_05150</name>
</gene>
<dbReference type="eggNOG" id="COG1573">
    <property type="taxonomic scope" value="Bacteria"/>
</dbReference>
<dbReference type="Proteomes" id="UP000030004">
    <property type="component" value="Unassembled WGS sequence"/>
</dbReference>
<evidence type="ECO:0000256" key="1">
    <source>
        <dbReference type="ARBA" id="ARBA00001400"/>
    </source>
</evidence>
<evidence type="ECO:0000313" key="15">
    <source>
        <dbReference type="Proteomes" id="UP000030004"/>
    </source>
</evidence>
<name>A0A0A0EH58_9RHOB</name>
<dbReference type="GO" id="GO:0004844">
    <property type="term" value="F:uracil DNA N-glycosylase activity"/>
    <property type="evidence" value="ECO:0007669"/>
    <property type="project" value="UniProtKB-EC"/>
</dbReference>
<keyword evidence="8" id="KW-0378">Hydrolase</keyword>
<dbReference type="GO" id="GO:0051539">
    <property type="term" value="F:4 iron, 4 sulfur cluster binding"/>
    <property type="evidence" value="ECO:0007669"/>
    <property type="project" value="UniProtKB-KW"/>
</dbReference>
<dbReference type="Pfam" id="PF03167">
    <property type="entry name" value="UDG"/>
    <property type="match status" value="1"/>
</dbReference>
<dbReference type="SMART" id="SM00987">
    <property type="entry name" value="UreE_C"/>
    <property type="match status" value="1"/>
</dbReference>
<dbReference type="Gene3D" id="3.40.470.10">
    <property type="entry name" value="Uracil-DNA glycosylase-like domain"/>
    <property type="match status" value="1"/>
</dbReference>
<evidence type="ECO:0000256" key="5">
    <source>
        <dbReference type="ARBA" id="ARBA00022485"/>
    </source>
</evidence>
<accession>A0A0A0EH58</accession>
<dbReference type="PANTHER" id="PTHR33693">
    <property type="entry name" value="TYPE-5 URACIL-DNA GLYCOSYLASE"/>
    <property type="match status" value="1"/>
</dbReference>
<keyword evidence="10" id="KW-0411">Iron-sulfur</keyword>
<evidence type="ECO:0000256" key="3">
    <source>
        <dbReference type="ARBA" id="ARBA00012030"/>
    </source>
</evidence>
<comment type="catalytic activity">
    <reaction evidence="1">
        <text>Hydrolyzes single-stranded DNA or mismatched double-stranded DNA and polynucleotides, releasing free uracil.</text>
        <dbReference type="EC" id="3.2.2.27"/>
    </reaction>
</comment>
<comment type="caution">
    <text evidence="14">The sequence shown here is derived from an EMBL/GenBank/DDBJ whole genome shotgun (WGS) entry which is preliminary data.</text>
</comment>
<evidence type="ECO:0000256" key="6">
    <source>
        <dbReference type="ARBA" id="ARBA00022723"/>
    </source>
</evidence>
<keyword evidence="6" id="KW-0479">Metal-binding</keyword>
<dbReference type="OrthoDB" id="5290748at2"/>
<dbReference type="EMBL" id="AQQX01000002">
    <property type="protein sequence ID" value="KGM49413.1"/>
    <property type="molecule type" value="Genomic_DNA"/>
</dbReference>
<evidence type="ECO:0000256" key="9">
    <source>
        <dbReference type="ARBA" id="ARBA00023004"/>
    </source>
</evidence>
<comment type="similarity">
    <text evidence="2">Belongs to the uracil-DNA glycosylase (UDG) superfamily. Type 4 (UDGa) family.</text>
</comment>
<dbReference type="CDD" id="cd10030">
    <property type="entry name" value="UDG-F4_TTUDGA_SPO1dp_like"/>
    <property type="match status" value="1"/>
</dbReference>
<evidence type="ECO:0000256" key="10">
    <source>
        <dbReference type="ARBA" id="ARBA00023014"/>
    </source>
</evidence>
<dbReference type="PANTHER" id="PTHR33693:SF1">
    <property type="entry name" value="TYPE-4 URACIL-DNA GLYCOSYLASE"/>
    <property type="match status" value="1"/>
</dbReference>
<dbReference type="NCBIfam" id="TIGR00758">
    <property type="entry name" value="UDG_fam4"/>
    <property type="match status" value="1"/>
</dbReference>
<protein>
    <recommendedName>
        <fullName evidence="4">Type-4 uracil-DNA glycosylase</fullName>
        <ecNumber evidence="3">3.2.2.27</ecNumber>
    </recommendedName>
</protein>
<reference evidence="14 15" key="1">
    <citation type="journal article" date="2015" name="Antonie Van Leeuwenhoek">
        <title>Pseudooceanicola atlanticus gen. nov. sp. nov., isolated from surface seawater of the Atlantic Ocean and reclassification of Oceanicola batsensis, Oceanicola marinus, Oceanicola nitratireducens, Oceanicola nanhaiensis, Oceanicola antarcticus and Oceanicola flagellatus, as Pseudooceanicola batsensis comb. nov., Pseudooceanicola marinus comb. nov., Pseudooceanicola nitratireducens comb. nov., Pseudooceanicola nanhaiensis comb. nov., Pseudooceanicola antarcticus comb. nov., and Pseudooceanicola flagellatus comb. nov.</title>
        <authorList>
            <person name="Lai Q."/>
            <person name="Li G."/>
            <person name="Liu X."/>
            <person name="Du Y."/>
            <person name="Sun F."/>
            <person name="Shao Z."/>
        </authorList>
    </citation>
    <scope>NUCLEOTIDE SEQUENCE [LARGE SCALE GENOMIC DNA]</scope>
    <source>
        <strain evidence="14 15">22II-s11g</strain>
    </source>
</reference>
<proteinExistence type="inferred from homology"/>
<feature type="domain" description="Uracil-DNA glycosylase-like" evidence="13">
    <location>
        <begin position="109"/>
        <end position="260"/>
    </location>
</feature>
<evidence type="ECO:0000313" key="14">
    <source>
        <dbReference type="EMBL" id="KGM49413.1"/>
    </source>
</evidence>
<keyword evidence="5" id="KW-0004">4Fe-4S</keyword>
<evidence type="ECO:0000256" key="7">
    <source>
        <dbReference type="ARBA" id="ARBA00022763"/>
    </source>
</evidence>
<feature type="compositionally biased region" description="Basic and acidic residues" evidence="12">
    <location>
        <begin position="47"/>
        <end position="56"/>
    </location>
</feature>
<dbReference type="InterPro" id="IPR005273">
    <property type="entry name" value="Ura-DNA_glyco_family4"/>
</dbReference>
<dbReference type="GO" id="GO:0046872">
    <property type="term" value="F:metal ion binding"/>
    <property type="evidence" value="ECO:0007669"/>
    <property type="project" value="UniProtKB-KW"/>
</dbReference>
<evidence type="ECO:0000256" key="8">
    <source>
        <dbReference type="ARBA" id="ARBA00022801"/>
    </source>
</evidence>
<keyword evidence="9" id="KW-0408">Iron</keyword>
<evidence type="ECO:0000256" key="11">
    <source>
        <dbReference type="ARBA" id="ARBA00023204"/>
    </source>
</evidence>
<dbReference type="SMART" id="SM00986">
    <property type="entry name" value="UDG"/>
    <property type="match status" value="1"/>
</dbReference>
<keyword evidence="11" id="KW-0234">DNA repair</keyword>
<dbReference type="InterPro" id="IPR051536">
    <property type="entry name" value="UDG_Type-4/5"/>
</dbReference>
<dbReference type="InterPro" id="IPR005122">
    <property type="entry name" value="Uracil-DNA_glycosylase-like"/>
</dbReference>
<organism evidence="14 15">
    <name type="scientific">Pseudooceanicola atlanticus</name>
    <dbReference type="NCBI Taxonomy" id="1461694"/>
    <lineage>
        <taxon>Bacteria</taxon>
        <taxon>Pseudomonadati</taxon>
        <taxon>Pseudomonadota</taxon>
        <taxon>Alphaproteobacteria</taxon>
        <taxon>Rhodobacterales</taxon>
        <taxon>Paracoccaceae</taxon>
        <taxon>Pseudooceanicola</taxon>
    </lineage>
</organism>
<dbReference type="SUPFAM" id="SSF52141">
    <property type="entry name" value="Uracil-DNA glycosylase-like"/>
    <property type="match status" value="1"/>
</dbReference>
<keyword evidence="7" id="KW-0227">DNA damage</keyword>